<proteinExistence type="predicted"/>
<reference evidence="1" key="1">
    <citation type="submission" date="2019-11" db="EMBL/GenBank/DDBJ databases">
        <title>The nuclear and mitochondrial genomes of Frieseomelitta varia - a highly eusocial stingless bee (Meliponini) with a permanently sterile worker caste.</title>
        <authorList>
            <person name="Freitas F.C.P."/>
            <person name="Lourenco A.P."/>
            <person name="Nunes F.M.F."/>
            <person name="Paschoal A.R."/>
            <person name="Abreu F.C.P."/>
            <person name="Barbin F.O."/>
            <person name="Bataglia L."/>
            <person name="Cardoso-Junior C.A.M."/>
            <person name="Cervoni M.S."/>
            <person name="Silva S.R."/>
            <person name="Dalarmi F."/>
            <person name="Del Lama M.A."/>
            <person name="Depintor T.S."/>
            <person name="Ferreira K.M."/>
            <person name="Goria P.S."/>
            <person name="Jaskot M.C."/>
            <person name="Lago D.C."/>
            <person name="Luna-Lucena D."/>
            <person name="Moda L.M."/>
            <person name="Nascimento L."/>
            <person name="Pedrino M."/>
            <person name="Rabico F.O."/>
            <person name="Sanches F.C."/>
            <person name="Santos D.E."/>
            <person name="Santos C.G."/>
            <person name="Vieira J."/>
            <person name="Lopes T.F."/>
            <person name="Barchuk A.R."/>
            <person name="Hartfelder K."/>
            <person name="Simoes Z.L.P."/>
            <person name="Bitondi M.M.G."/>
            <person name="Pinheiro D.G."/>
        </authorList>
    </citation>
    <scope>NUCLEOTIDE SEQUENCE</scope>
    <source>
        <strain evidence="1">USP_RPSP 00005682</strain>
        <tissue evidence="1">Whole individual</tissue>
    </source>
</reference>
<dbReference type="AlphaFoldDB" id="A0A833SE79"/>
<protein>
    <submittedName>
        <fullName evidence="1">Uncharacterized protein</fullName>
    </submittedName>
</protein>
<comment type="caution">
    <text evidence="1">The sequence shown here is derived from an EMBL/GenBank/DDBJ whole genome shotgun (WGS) entry which is preliminary data.</text>
</comment>
<dbReference type="Proteomes" id="UP000655588">
    <property type="component" value="Unassembled WGS sequence"/>
</dbReference>
<evidence type="ECO:0000313" key="2">
    <source>
        <dbReference type="Proteomes" id="UP000655588"/>
    </source>
</evidence>
<organism evidence="1 2">
    <name type="scientific">Frieseomelitta varia</name>
    <dbReference type="NCBI Taxonomy" id="561572"/>
    <lineage>
        <taxon>Eukaryota</taxon>
        <taxon>Metazoa</taxon>
        <taxon>Ecdysozoa</taxon>
        <taxon>Arthropoda</taxon>
        <taxon>Hexapoda</taxon>
        <taxon>Insecta</taxon>
        <taxon>Pterygota</taxon>
        <taxon>Neoptera</taxon>
        <taxon>Endopterygota</taxon>
        <taxon>Hymenoptera</taxon>
        <taxon>Apocrita</taxon>
        <taxon>Aculeata</taxon>
        <taxon>Apoidea</taxon>
        <taxon>Anthophila</taxon>
        <taxon>Apidae</taxon>
        <taxon>Frieseomelitta</taxon>
    </lineage>
</organism>
<keyword evidence="2" id="KW-1185">Reference proteome</keyword>
<accession>A0A833SE79</accession>
<dbReference type="EMBL" id="WNWW01000120">
    <property type="protein sequence ID" value="KAF3430176.1"/>
    <property type="molecule type" value="Genomic_DNA"/>
</dbReference>
<sequence length="65" mass="7145">MSWVPPNLTSICSTSPELTSCQPQALTFLALITNLFGNTSDVSCPHNDTGKCRTKVLRSQKYDVQ</sequence>
<gene>
    <name evidence="1" type="ORF">E2986_12070</name>
</gene>
<name>A0A833SE79_9HYME</name>
<evidence type="ECO:0000313" key="1">
    <source>
        <dbReference type="EMBL" id="KAF3430176.1"/>
    </source>
</evidence>